<organism evidence="4 5">
    <name type="scientific">Coemansia spiralis</name>
    <dbReference type="NCBI Taxonomy" id="417178"/>
    <lineage>
        <taxon>Eukaryota</taxon>
        <taxon>Fungi</taxon>
        <taxon>Fungi incertae sedis</taxon>
        <taxon>Zoopagomycota</taxon>
        <taxon>Kickxellomycotina</taxon>
        <taxon>Kickxellomycetes</taxon>
        <taxon>Kickxellales</taxon>
        <taxon>Kickxellaceae</taxon>
        <taxon>Coemansia</taxon>
    </lineage>
</organism>
<dbReference type="GO" id="GO:0008270">
    <property type="term" value="F:zinc ion binding"/>
    <property type="evidence" value="ECO:0007669"/>
    <property type="project" value="UniProtKB-KW"/>
</dbReference>
<keyword evidence="1" id="KW-0863">Zinc-finger</keyword>
<feature type="region of interest" description="Disordered" evidence="2">
    <location>
        <begin position="1"/>
        <end position="51"/>
    </location>
</feature>
<evidence type="ECO:0000313" key="4">
    <source>
        <dbReference type="EMBL" id="KAJ2680344.1"/>
    </source>
</evidence>
<keyword evidence="1" id="KW-0479">Metal-binding</keyword>
<reference evidence="4" key="1">
    <citation type="submission" date="2022-07" db="EMBL/GenBank/DDBJ databases">
        <title>Phylogenomic reconstructions and comparative analyses of Kickxellomycotina fungi.</title>
        <authorList>
            <person name="Reynolds N.K."/>
            <person name="Stajich J.E."/>
            <person name="Barry K."/>
            <person name="Grigoriev I.V."/>
            <person name="Crous P."/>
            <person name="Smith M.E."/>
        </authorList>
    </citation>
    <scope>NUCLEOTIDE SEQUENCE</scope>
    <source>
        <strain evidence="4">NRRL 3115</strain>
    </source>
</reference>
<comment type="caution">
    <text evidence="4">The sequence shown here is derived from an EMBL/GenBank/DDBJ whole genome shotgun (WGS) entry which is preliminary data.</text>
</comment>
<evidence type="ECO:0000259" key="3">
    <source>
        <dbReference type="PROSITE" id="PS50157"/>
    </source>
</evidence>
<dbReference type="OrthoDB" id="2152896at2759"/>
<sequence>MMHYLSTLPSVVNTHSRSPLQLHDSPGRYASSSPELGSVSSRSSSSPGRSACSCSVCGKQYKHRSCLHKHLWEHHDAWEACLKYNLTKHQQVQMMEAAQVLVDMMGPKTH</sequence>
<dbReference type="PROSITE" id="PS50157">
    <property type="entry name" value="ZINC_FINGER_C2H2_2"/>
    <property type="match status" value="1"/>
</dbReference>
<proteinExistence type="predicted"/>
<dbReference type="Proteomes" id="UP001151518">
    <property type="component" value="Unassembled WGS sequence"/>
</dbReference>
<accession>A0A9W8GBP4</accession>
<evidence type="ECO:0000256" key="2">
    <source>
        <dbReference type="SAM" id="MobiDB-lite"/>
    </source>
</evidence>
<evidence type="ECO:0000313" key="5">
    <source>
        <dbReference type="Proteomes" id="UP001151518"/>
    </source>
</evidence>
<keyword evidence="1" id="KW-0862">Zinc</keyword>
<dbReference type="InterPro" id="IPR013087">
    <property type="entry name" value="Znf_C2H2_type"/>
</dbReference>
<feature type="compositionally biased region" description="Polar residues" evidence="2">
    <location>
        <begin position="7"/>
        <end position="19"/>
    </location>
</feature>
<protein>
    <recommendedName>
        <fullName evidence="3">C2H2-type domain-containing protein</fullName>
    </recommendedName>
</protein>
<evidence type="ECO:0000256" key="1">
    <source>
        <dbReference type="PROSITE-ProRule" id="PRU00042"/>
    </source>
</evidence>
<name>A0A9W8GBP4_9FUNG</name>
<feature type="domain" description="C2H2-type" evidence="3">
    <location>
        <begin position="52"/>
        <end position="74"/>
    </location>
</feature>
<dbReference type="EMBL" id="JANBTW010000005">
    <property type="protein sequence ID" value="KAJ2680344.1"/>
    <property type="molecule type" value="Genomic_DNA"/>
</dbReference>
<dbReference type="AlphaFoldDB" id="A0A9W8GBP4"/>
<gene>
    <name evidence="4" type="ORF">GGI25_000636</name>
</gene>
<feature type="compositionally biased region" description="Low complexity" evidence="2">
    <location>
        <begin position="30"/>
        <end position="51"/>
    </location>
</feature>